<dbReference type="InterPro" id="IPR050404">
    <property type="entry name" value="Heme-degrading_MO"/>
</dbReference>
<dbReference type="EMBL" id="BJZP01000022">
    <property type="protein sequence ID" value="GEO86675.1"/>
    <property type="molecule type" value="Genomic_DNA"/>
</dbReference>
<name>A0A512HMJ3_9HYPH</name>
<proteinExistence type="predicted"/>
<organism evidence="2 3">
    <name type="scientific">Ciceribacter naphthalenivorans</name>
    <dbReference type="NCBI Taxonomy" id="1118451"/>
    <lineage>
        <taxon>Bacteria</taxon>
        <taxon>Pseudomonadati</taxon>
        <taxon>Pseudomonadota</taxon>
        <taxon>Alphaproteobacteria</taxon>
        <taxon>Hyphomicrobiales</taxon>
        <taxon>Rhizobiaceae</taxon>
        <taxon>Ciceribacter</taxon>
    </lineage>
</organism>
<dbReference type="Gene3D" id="3.30.70.100">
    <property type="match status" value="1"/>
</dbReference>
<dbReference type="InterPro" id="IPR007138">
    <property type="entry name" value="ABM_dom"/>
</dbReference>
<comment type="caution">
    <text evidence="2">The sequence shown here is derived from an EMBL/GenBank/DDBJ whole genome shotgun (WGS) entry which is preliminary data.</text>
</comment>
<dbReference type="SUPFAM" id="SSF54909">
    <property type="entry name" value="Dimeric alpha+beta barrel"/>
    <property type="match status" value="1"/>
</dbReference>
<dbReference type="PANTHER" id="PTHR34474">
    <property type="entry name" value="SIGNAL TRANSDUCTION PROTEIN TRAP"/>
    <property type="match status" value="1"/>
</dbReference>
<gene>
    <name evidence="2" type="ORF">RNA01_36070</name>
</gene>
<dbReference type="InterPro" id="IPR011008">
    <property type="entry name" value="Dimeric_a/b-barrel"/>
</dbReference>
<evidence type="ECO:0000259" key="1">
    <source>
        <dbReference type="PROSITE" id="PS51725"/>
    </source>
</evidence>
<accession>A0A512HMJ3</accession>
<dbReference type="AlphaFoldDB" id="A0A512HMJ3"/>
<sequence length="152" mass="17289">MFKYEGNMAQSSVRRALVAKNAWLPRKVATSGDQERISVMFIAMNRFRVVPGHEEAFEAMWANRQGRLAEVPGYVEFHMLKGPKAADHSLYASHAVWETEAHFKAWTQSEQFRAAHARAGESKVQYLSGPHFEGFEVIIHEDRDGKRVDQAA</sequence>
<dbReference type="PANTHER" id="PTHR34474:SF2">
    <property type="entry name" value="SIGNAL TRANSDUCTION PROTEIN TRAP"/>
    <property type="match status" value="1"/>
</dbReference>
<dbReference type="Pfam" id="PF03992">
    <property type="entry name" value="ABM"/>
    <property type="match status" value="1"/>
</dbReference>
<evidence type="ECO:0000313" key="3">
    <source>
        <dbReference type="Proteomes" id="UP000321717"/>
    </source>
</evidence>
<evidence type="ECO:0000313" key="2">
    <source>
        <dbReference type="EMBL" id="GEO86675.1"/>
    </source>
</evidence>
<dbReference type="PROSITE" id="PS51725">
    <property type="entry name" value="ABM"/>
    <property type="match status" value="1"/>
</dbReference>
<feature type="domain" description="ABM" evidence="1">
    <location>
        <begin position="41"/>
        <end position="132"/>
    </location>
</feature>
<keyword evidence="3" id="KW-1185">Reference proteome</keyword>
<protein>
    <recommendedName>
        <fullName evidence="1">ABM domain-containing protein</fullName>
    </recommendedName>
</protein>
<reference evidence="2 3" key="1">
    <citation type="submission" date="2019-07" db="EMBL/GenBank/DDBJ databases">
        <title>Whole genome shotgun sequence of Rhizobium naphthalenivorans NBRC 107585.</title>
        <authorList>
            <person name="Hosoyama A."/>
            <person name="Uohara A."/>
            <person name="Ohji S."/>
            <person name="Ichikawa N."/>
        </authorList>
    </citation>
    <scope>NUCLEOTIDE SEQUENCE [LARGE SCALE GENOMIC DNA]</scope>
    <source>
        <strain evidence="2 3">NBRC 107585</strain>
    </source>
</reference>
<dbReference type="Proteomes" id="UP000321717">
    <property type="component" value="Unassembled WGS sequence"/>
</dbReference>